<accession>A0ACB8BCT3</accession>
<sequence>MSYSSSSTGEYYARRLLPSSAFPEAYTPPTWETSPDILYELSPAEKRTSRFAVEGNSIITGGCGHLGLEVARALLEHGAPGVSLFDVDPAKSHTFVNQLRLDFPSAKIMTQKVDICDELSVLRAVAETIAELGSVNILLCFAGVEACNHALLIGLEEWRSTLAENAKASWLCARVVARRMIQQGTGGSIVFTASISAHSINFPVPQLLDTRMGAVSPTLSQSKSSAAAEWARYGIRVNSISPGYMDTMYNENIGLEEARSIWASKKPMGMIGGPSELTGTVVLLCSRAGKYINGADILVDGGGNML</sequence>
<keyword evidence="2" id="KW-1185">Reference proteome</keyword>
<reference evidence="1" key="1">
    <citation type="journal article" date="2021" name="New Phytol.">
        <title>Evolutionary innovations through gain and loss of genes in the ectomycorrhizal Boletales.</title>
        <authorList>
            <person name="Wu G."/>
            <person name="Miyauchi S."/>
            <person name="Morin E."/>
            <person name="Kuo A."/>
            <person name="Drula E."/>
            <person name="Varga T."/>
            <person name="Kohler A."/>
            <person name="Feng B."/>
            <person name="Cao Y."/>
            <person name="Lipzen A."/>
            <person name="Daum C."/>
            <person name="Hundley H."/>
            <person name="Pangilinan J."/>
            <person name="Johnson J."/>
            <person name="Barry K."/>
            <person name="LaButti K."/>
            <person name="Ng V."/>
            <person name="Ahrendt S."/>
            <person name="Min B."/>
            <person name="Choi I.G."/>
            <person name="Park H."/>
            <person name="Plett J.M."/>
            <person name="Magnuson J."/>
            <person name="Spatafora J.W."/>
            <person name="Nagy L.G."/>
            <person name="Henrissat B."/>
            <person name="Grigoriev I.V."/>
            <person name="Yang Z.L."/>
            <person name="Xu J."/>
            <person name="Martin F.M."/>
        </authorList>
    </citation>
    <scope>NUCLEOTIDE SEQUENCE</scope>
    <source>
        <strain evidence="1">KUC20120723A-06</strain>
    </source>
</reference>
<gene>
    <name evidence="1" type="ORF">BV22DRAFT_1131313</name>
</gene>
<dbReference type="Proteomes" id="UP000790709">
    <property type="component" value="Unassembled WGS sequence"/>
</dbReference>
<evidence type="ECO:0000313" key="1">
    <source>
        <dbReference type="EMBL" id="KAH7922607.1"/>
    </source>
</evidence>
<proteinExistence type="predicted"/>
<protein>
    <submittedName>
        <fullName evidence="1">NAD(P)-binding protein</fullName>
    </submittedName>
</protein>
<organism evidence="1 2">
    <name type="scientific">Leucogyrophana mollusca</name>
    <dbReference type="NCBI Taxonomy" id="85980"/>
    <lineage>
        <taxon>Eukaryota</taxon>
        <taxon>Fungi</taxon>
        <taxon>Dikarya</taxon>
        <taxon>Basidiomycota</taxon>
        <taxon>Agaricomycotina</taxon>
        <taxon>Agaricomycetes</taxon>
        <taxon>Agaricomycetidae</taxon>
        <taxon>Boletales</taxon>
        <taxon>Boletales incertae sedis</taxon>
        <taxon>Leucogyrophana</taxon>
    </lineage>
</organism>
<name>A0ACB8BCT3_9AGAM</name>
<comment type="caution">
    <text evidence="1">The sequence shown here is derived from an EMBL/GenBank/DDBJ whole genome shotgun (WGS) entry which is preliminary data.</text>
</comment>
<evidence type="ECO:0000313" key="2">
    <source>
        <dbReference type="Proteomes" id="UP000790709"/>
    </source>
</evidence>
<dbReference type="EMBL" id="MU266479">
    <property type="protein sequence ID" value="KAH7922607.1"/>
    <property type="molecule type" value="Genomic_DNA"/>
</dbReference>